<evidence type="ECO:0000256" key="3">
    <source>
        <dbReference type="ARBA" id="ARBA00022729"/>
    </source>
</evidence>
<evidence type="ECO:0000256" key="4">
    <source>
        <dbReference type="ARBA" id="ARBA00023136"/>
    </source>
</evidence>
<comment type="function">
    <text evidence="1 7">Assembles around the rod to form the L-ring and probably protects the motor/basal body from shearing forces during rotation.</text>
</comment>
<evidence type="ECO:0000256" key="6">
    <source>
        <dbReference type="ARBA" id="ARBA00023237"/>
    </source>
</evidence>
<evidence type="ECO:0000256" key="7">
    <source>
        <dbReference type="HAMAP-Rule" id="MF_00415"/>
    </source>
</evidence>
<keyword evidence="8" id="KW-0969">Cilium</keyword>
<name>A0A1H2PKN7_9BURK</name>
<dbReference type="PRINTS" id="PR01008">
    <property type="entry name" value="FLGLRINGFLGH"/>
</dbReference>
<keyword evidence="8" id="KW-0966">Cell projection</keyword>
<keyword evidence="8" id="KW-0282">Flagellum</keyword>
<keyword evidence="6 7" id="KW-0998">Cell outer membrane</keyword>
<evidence type="ECO:0000256" key="5">
    <source>
        <dbReference type="ARBA" id="ARBA00023143"/>
    </source>
</evidence>
<dbReference type="STRING" id="1770053.SAMN05216551_102134"/>
<protein>
    <recommendedName>
        <fullName evidence="7">Flagellar L-ring protein</fullName>
    </recommendedName>
    <alternativeName>
        <fullName evidence="7">Basal body L-ring protein</fullName>
    </alternativeName>
</protein>
<reference evidence="9" key="1">
    <citation type="submission" date="2016-09" db="EMBL/GenBank/DDBJ databases">
        <authorList>
            <person name="Varghese N."/>
            <person name="Submissions S."/>
        </authorList>
    </citation>
    <scope>NUCLEOTIDE SEQUENCE [LARGE SCALE GENOMIC DNA]</scope>
    <source>
        <strain evidence="9">JS23</strain>
    </source>
</reference>
<keyword evidence="3" id="KW-0732">Signal</keyword>
<dbReference type="OrthoDB" id="9789463at2"/>
<accession>A0A1H2PKN7</accession>
<dbReference type="GO" id="GO:0009427">
    <property type="term" value="C:bacterial-type flagellum basal body, distal rod, L ring"/>
    <property type="evidence" value="ECO:0007669"/>
    <property type="project" value="InterPro"/>
</dbReference>
<evidence type="ECO:0000256" key="2">
    <source>
        <dbReference type="ARBA" id="ARBA00006929"/>
    </source>
</evidence>
<evidence type="ECO:0000256" key="1">
    <source>
        <dbReference type="ARBA" id="ARBA00002591"/>
    </source>
</evidence>
<dbReference type="AlphaFoldDB" id="A0A1H2PKN7"/>
<dbReference type="PANTHER" id="PTHR34933">
    <property type="entry name" value="FLAGELLAR L-RING PROTEIN"/>
    <property type="match status" value="1"/>
</dbReference>
<dbReference type="GO" id="GO:0003774">
    <property type="term" value="F:cytoskeletal motor activity"/>
    <property type="evidence" value="ECO:0007669"/>
    <property type="project" value="InterPro"/>
</dbReference>
<organism evidence="8 9">
    <name type="scientific">Chitinasiproducens palmae</name>
    <dbReference type="NCBI Taxonomy" id="1770053"/>
    <lineage>
        <taxon>Bacteria</taxon>
        <taxon>Pseudomonadati</taxon>
        <taxon>Pseudomonadota</taxon>
        <taxon>Betaproteobacteria</taxon>
        <taxon>Burkholderiales</taxon>
        <taxon>Burkholderiaceae</taxon>
        <taxon>Chitinasiproducens</taxon>
    </lineage>
</organism>
<keyword evidence="4 7" id="KW-0472">Membrane</keyword>
<keyword evidence="5 7" id="KW-0975">Bacterial flagellum</keyword>
<dbReference type="GO" id="GO:0071973">
    <property type="term" value="P:bacterial-type flagellum-dependent cell motility"/>
    <property type="evidence" value="ECO:0007669"/>
    <property type="project" value="InterPro"/>
</dbReference>
<gene>
    <name evidence="7" type="primary">flgH</name>
    <name evidence="8" type="ORF">SAMN05216551_102134</name>
</gene>
<comment type="subcellular location">
    <subcellularLocation>
        <location evidence="7">Cell outer membrane</location>
    </subcellularLocation>
    <subcellularLocation>
        <location evidence="7">Bacterial flagellum basal body</location>
    </subcellularLocation>
</comment>
<comment type="subunit">
    <text evidence="7">The basal body constitutes a major portion of the flagellar organelle and consists of four rings (L,P,S, and M) mounted on a central rod.</text>
</comment>
<keyword evidence="9" id="KW-1185">Reference proteome</keyword>
<dbReference type="HAMAP" id="MF_00415">
    <property type="entry name" value="FlgH"/>
    <property type="match status" value="1"/>
</dbReference>
<proteinExistence type="inferred from homology"/>
<evidence type="ECO:0000313" key="9">
    <source>
        <dbReference type="Proteomes" id="UP000243719"/>
    </source>
</evidence>
<evidence type="ECO:0000313" key="8">
    <source>
        <dbReference type="EMBL" id="SDV46954.1"/>
    </source>
</evidence>
<dbReference type="EMBL" id="FNLO01000002">
    <property type="protein sequence ID" value="SDV46954.1"/>
    <property type="molecule type" value="Genomic_DNA"/>
</dbReference>
<dbReference type="InterPro" id="IPR000527">
    <property type="entry name" value="Flag_Lring"/>
</dbReference>
<dbReference type="Pfam" id="PF02107">
    <property type="entry name" value="FlgH"/>
    <property type="match status" value="1"/>
</dbReference>
<dbReference type="GO" id="GO:0009279">
    <property type="term" value="C:cell outer membrane"/>
    <property type="evidence" value="ECO:0007669"/>
    <property type="project" value="UniProtKB-SubCell"/>
</dbReference>
<dbReference type="Proteomes" id="UP000243719">
    <property type="component" value="Unassembled WGS sequence"/>
</dbReference>
<sequence length="215" mass="22681">MLLVVLPLGLAGCATLDGPTTPDFDEADMPNVTYDPVRPGAGGLFTRQAAWALAADGRAYRPGDTLTVTLEEATQASKRADTNVKKNAEVGIDAPKLFGSSIPLDASLGASRKYNGGGSSSQQNALHGEITVVIHDVLPSGLLKIKGEKVLVLNQGEETLQVAGYVRPADIDTNNRVSSRRIANARVRYVGRGPLGDASRAGWLTRLLTSPFAPF</sequence>
<dbReference type="PANTHER" id="PTHR34933:SF1">
    <property type="entry name" value="FLAGELLAR L-RING PROTEIN"/>
    <property type="match status" value="1"/>
</dbReference>
<dbReference type="RefSeq" id="WP_091904917.1">
    <property type="nucleotide sequence ID" value="NZ_FNLO01000002.1"/>
</dbReference>
<comment type="similarity">
    <text evidence="2 7">Belongs to the FlgH family.</text>
</comment>